<proteinExistence type="inferred from homology"/>
<keyword evidence="2 6" id="KW-0378">Hydrolase</keyword>
<dbReference type="PROSITE" id="PS01173">
    <property type="entry name" value="LIPASE_GDXG_HIS"/>
    <property type="match status" value="1"/>
</dbReference>
<protein>
    <submittedName>
        <fullName evidence="6">Alpha beta-hydrolase</fullName>
    </submittedName>
</protein>
<keyword evidence="7" id="KW-1185">Reference proteome</keyword>
<evidence type="ECO:0000256" key="3">
    <source>
        <dbReference type="PROSITE-ProRule" id="PRU10038"/>
    </source>
</evidence>
<dbReference type="Proteomes" id="UP000053558">
    <property type="component" value="Unassembled WGS sequence"/>
</dbReference>
<dbReference type="InterPro" id="IPR002168">
    <property type="entry name" value="Lipase_GDXG_HIS_AS"/>
</dbReference>
<dbReference type="AlphaFoldDB" id="A0A5M3MUS2"/>
<accession>A0A5M3MUS2</accession>
<dbReference type="Pfam" id="PF07859">
    <property type="entry name" value="Abhydrolase_3"/>
    <property type="match status" value="1"/>
</dbReference>
<dbReference type="KEGG" id="cput:CONPUDRAFT_81845"/>
<name>A0A5M3MUS2_CONPW</name>
<reference evidence="7" key="1">
    <citation type="journal article" date="2012" name="Science">
        <title>The Paleozoic origin of enzymatic lignin decomposition reconstructed from 31 fungal genomes.</title>
        <authorList>
            <person name="Floudas D."/>
            <person name="Binder M."/>
            <person name="Riley R."/>
            <person name="Barry K."/>
            <person name="Blanchette R.A."/>
            <person name="Henrissat B."/>
            <person name="Martinez A.T."/>
            <person name="Otillar R."/>
            <person name="Spatafora J.W."/>
            <person name="Yadav J.S."/>
            <person name="Aerts A."/>
            <person name="Benoit I."/>
            <person name="Boyd A."/>
            <person name="Carlson A."/>
            <person name="Copeland A."/>
            <person name="Coutinho P.M."/>
            <person name="de Vries R.P."/>
            <person name="Ferreira P."/>
            <person name="Findley K."/>
            <person name="Foster B."/>
            <person name="Gaskell J."/>
            <person name="Glotzer D."/>
            <person name="Gorecki P."/>
            <person name="Heitman J."/>
            <person name="Hesse C."/>
            <person name="Hori C."/>
            <person name="Igarashi K."/>
            <person name="Jurgens J.A."/>
            <person name="Kallen N."/>
            <person name="Kersten P."/>
            <person name="Kohler A."/>
            <person name="Kuees U."/>
            <person name="Kumar T.K.A."/>
            <person name="Kuo A."/>
            <person name="LaButti K."/>
            <person name="Larrondo L.F."/>
            <person name="Lindquist E."/>
            <person name="Ling A."/>
            <person name="Lombard V."/>
            <person name="Lucas S."/>
            <person name="Lundell T."/>
            <person name="Martin R."/>
            <person name="McLaughlin D.J."/>
            <person name="Morgenstern I."/>
            <person name="Morin E."/>
            <person name="Murat C."/>
            <person name="Nagy L.G."/>
            <person name="Nolan M."/>
            <person name="Ohm R.A."/>
            <person name="Patyshakuliyeva A."/>
            <person name="Rokas A."/>
            <person name="Ruiz-Duenas F.J."/>
            <person name="Sabat G."/>
            <person name="Salamov A."/>
            <person name="Samejima M."/>
            <person name="Schmutz J."/>
            <person name="Slot J.C."/>
            <person name="St John F."/>
            <person name="Stenlid J."/>
            <person name="Sun H."/>
            <person name="Sun S."/>
            <person name="Syed K."/>
            <person name="Tsang A."/>
            <person name="Wiebenga A."/>
            <person name="Young D."/>
            <person name="Pisabarro A."/>
            <person name="Eastwood D.C."/>
            <person name="Martin F."/>
            <person name="Cullen D."/>
            <person name="Grigoriev I.V."/>
            <person name="Hibbett D.S."/>
        </authorList>
    </citation>
    <scope>NUCLEOTIDE SEQUENCE [LARGE SCALE GENOMIC DNA]</scope>
    <source>
        <strain evidence="7">RWD-64-598 SS2</strain>
    </source>
</reference>
<feature type="compositionally biased region" description="Low complexity" evidence="4">
    <location>
        <begin position="354"/>
        <end position="363"/>
    </location>
</feature>
<sequence>MTVSTLSAAANITPVVIRTLYLHSKRKRKGKKTRSEDKAHALDNIFFDEAFNIVKAFILLGTKNTVESLQAFTNTHVPAPPWAAVVPVLIPFASCNTAADTLIKWFGPEDIKHVVGGERWWQVRGLDGGDGEWIAEKEQLTDTNDKSEEGKHSWQEKTIKKMEQLDRVLFYVHGGGYFWGSINTHRYQIIRYARMINGRAFAVNYRKAPQYPWPCPLQDVLAAYLYLIDPPPGSAHRPVPASKIVFAGDSAGGGLCLATLTLLRDMGLPMPAGAVLISPWVDMTHSFPSIMQNTHTDIIPPHGFLAKPSTLWPMDPTNTTARVVPTTTNPPPKPGHADVLVPQADRPRDDADLDGAAAGLGATDKPKPQAEMMKMYGAKDDVSDPFQPSDDKGESSPIGRGPGQVGAESNDDNLETREPKPSKVLMKDPNAIPLELRSQIHLYATNEQLSHPLVSPVLQSSLCNLCPLYIIAGDGEVLRDEVIYLAHRAAHPDQFPVREGVIRDGWRQKENLQRFTTPTKVHLQVFDDMCHVLTVFTFIDCANYAYHSIADFVKHVTDSSPEELEENPFPGPSKPSRSNTVGKTHPEKESQGCRKADTGDVAGDITADESGNMRRGSPIANGGLHPGTIETGKRGQEMIRERVDIYGNVRPMEPMQDVQALQLKPSEIGIIKEDPLNKWLSGQKQWDKRFKKTSRKVLGKRLKCETKAKTMIDNARDQGLVLEGDKDTINTRPKPERSSSTTSVRTIRGAIQADRRWGPLDLAEENPPSTAIANRRDTADALSLLKKTIYHSAPVTHKTLPTLKTSDAIKAAFDPNDDPFRPPRQSASEQQTRSFMNLHGLSVWESLIRLFIRKSAVKVANGTR</sequence>
<dbReference type="OrthoDB" id="1662883at2759"/>
<dbReference type="InterPro" id="IPR013094">
    <property type="entry name" value="AB_hydrolase_3"/>
</dbReference>
<evidence type="ECO:0000313" key="6">
    <source>
        <dbReference type="EMBL" id="EIW82351.1"/>
    </source>
</evidence>
<dbReference type="GeneID" id="19210314"/>
<dbReference type="PANTHER" id="PTHR48081">
    <property type="entry name" value="AB HYDROLASE SUPERFAMILY PROTEIN C4A8.06C"/>
    <property type="match status" value="1"/>
</dbReference>
<dbReference type="PROSITE" id="PS01174">
    <property type="entry name" value="LIPASE_GDXG_SER"/>
    <property type="match status" value="1"/>
</dbReference>
<feature type="compositionally biased region" description="Low complexity" evidence="4">
    <location>
        <begin position="318"/>
        <end position="327"/>
    </location>
</feature>
<feature type="active site" evidence="3">
    <location>
        <position position="250"/>
    </location>
</feature>
<dbReference type="Gene3D" id="3.40.50.1820">
    <property type="entry name" value="alpha/beta hydrolase"/>
    <property type="match status" value="2"/>
</dbReference>
<feature type="region of interest" description="Disordered" evidence="4">
    <location>
        <begin position="561"/>
        <end position="631"/>
    </location>
</feature>
<organism evidence="6 7">
    <name type="scientific">Coniophora puteana (strain RWD-64-598)</name>
    <name type="common">Brown rot fungus</name>
    <dbReference type="NCBI Taxonomy" id="741705"/>
    <lineage>
        <taxon>Eukaryota</taxon>
        <taxon>Fungi</taxon>
        <taxon>Dikarya</taxon>
        <taxon>Basidiomycota</taxon>
        <taxon>Agaricomycotina</taxon>
        <taxon>Agaricomycetes</taxon>
        <taxon>Agaricomycetidae</taxon>
        <taxon>Boletales</taxon>
        <taxon>Coniophorineae</taxon>
        <taxon>Coniophoraceae</taxon>
        <taxon>Coniophora</taxon>
    </lineage>
</organism>
<feature type="compositionally biased region" description="Basic and acidic residues" evidence="4">
    <location>
        <begin position="726"/>
        <end position="737"/>
    </location>
</feature>
<feature type="region of interest" description="Disordered" evidence="4">
    <location>
        <begin position="726"/>
        <end position="745"/>
    </location>
</feature>
<evidence type="ECO:0000313" key="7">
    <source>
        <dbReference type="Proteomes" id="UP000053558"/>
    </source>
</evidence>
<dbReference type="EMBL" id="JH711577">
    <property type="protein sequence ID" value="EIW82351.1"/>
    <property type="molecule type" value="Genomic_DNA"/>
</dbReference>
<evidence type="ECO:0000256" key="2">
    <source>
        <dbReference type="ARBA" id="ARBA00022801"/>
    </source>
</evidence>
<evidence type="ECO:0000256" key="4">
    <source>
        <dbReference type="SAM" id="MobiDB-lite"/>
    </source>
</evidence>
<dbReference type="PANTHER" id="PTHR48081:SF5">
    <property type="entry name" value="ALPHA_BETA HYDROLASE FOLD-3 DOMAIN-CONTAINING PROTEIN"/>
    <property type="match status" value="1"/>
</dbReference>
<comment type="caution">
    <text evidence="6">The sequence shown here is derived from an EMBL/GenBank/DDBJ whole genome shotgun (WGS) entry which is preliminary data.</text>
</comment>
<dbReference type="InterPro" id="IPR050300">
    <property type="entry name" value="GDXG_lipolytic_enzyme"/>
</dbReference>
<comment type="similarity">
    <text evidence="1">Belongs to the 'GDXG' lipolytic enzyme family.</text>
</comment>
<feature type="region of interest" description="Disordered" evidence="4">
    <location>
        <begin position="318"/>
        <end position="425"/>
    </location>
</feature>
<evidence type="ECO:0000259" key="5">
    <source>
        <dbReference type="Pfam" id="PF07859"/>
    </source>
</evidence>
<dbReference type="OMA" id="PHWVRTE"/>
<dbReference type="SUPFAM" id="SSF53474">
    <property type="entry name" value="alpha/beta-Hydrolases"/>
    <property type="match status" value="1"/>
</dbReference>
<feature type="compositionally biased region" description="Basic and acidic residues" evidence="4">
    <location>
        <begin position="584"/>
        <end position="598"/>
    </location>
</feature>
<evidence type="ECO:0000256" key="1">
    <source>
        <dbReference type="ARBA" id="ARBA00010515"/>
    </source>
</evidence>
<gene>
    <name evidence="6" type="ORF">CONPUDRAFT_81845</name>
</gene>
<feature type="domain" description="Alpha/beta hydrolase fold-3" evidence="5">
    <location>
        <begin position="169"/>
        <end position="295"/>
    </location>
</feature>
<dbReference type="InterPro" id="IPR029058">
    <property type="entry name" value="AB_hydrolase_fold"/>
</dbReference>
<dbReference type="RefSeq" id="XP_007767711.1">
    <property type="nucleotide sequence ID" value="XM_007769521.1"/>
</dbReference>
<dbReference type="GO" id="GO:0016787">
    <property type="term" value="F:hydrolase activity"/>
    <property type="evidence" value="ECO:0007669"/>
    <property type="project" value="UniProtKB-KW"/>
</dbReference>
<dbReference type="InterPro" id="IPR033140">
    <property type="entry name" value="Lipase_GDXG_put_SER_AS"/>
</dbReference>